<organism evidence="13 14">
    <name type="scientific">Marinicella sediminis</name>
    <dbReference type="NCBI Taxonomy" id="1792834"/>
    <lineage>
        <taxon>Bacteria</taxon>
        <taxon>Pseudomonadati</taxon>
        <taxon>Pseudomonadota</taxon>
        <taxon>Gammaproteobacteria</taxon>
        <taxon>Lysobacterales</taxon>
        <taxon>Marinicellaceae</taxon>
        <taxon>Marinicella</taxon>
    </lineage>
</organism>
<proteinExistence type="inferred from homology"/>
<keyword evidence="7 11" id="KW-0547">Nucleotide-binding</keyword>
<keyword evidence="14" id="KW-1185">Reference proteome</keyword>
<evidence type="ECO:0000256" key="7">
    <source>
        <dbReference type="ARBA" id="ARBA00022741"/>
    </source>
</evidence>
<dbReference type="CDD" id="cd02165">
    <property type="entry name" value="NMNAT"/>
    <property type="match status" value="1"/>
</dbReference>
<keyword evidence="6 11" id="KW-0548">Nucleotidyltransferase</keyword>
<dbReference type="InterPro" id="IPR005248">
    <property type="entry name" value="NadD/NMNAT"/>
</dbReference>
<evidence type="ECO:0000256" key="6">
    <source>
        <dbReference type="ARBA" id="ARBA00022695"/>
    </source>
</evidence>
<keyword evidence="4 11" id="KW-0662">Pyridine nucleotide biosynthesis</keyword>
<evidence type="ECO:0000256" key="2">
    <source>
        <dbReference type="ARBA" id="ARBA00005019"/>
    </source>
</evidence>
<evidence type="ECO:0000313" key="14">
    <source>
        <dbReference type="Proteomes" id="UP001595533"/>
    </source>
</evidence>
<dbReference type="RefSeq" id="WP_077411467.1">
    <property type="nucleotide sequence ID" value="NZ_JBHRTS010000003.1"/>
</dbReference>
<keyword evidence="5 11" id="KW-0808">Transferase</keyword>
<name>A0ABV7J992_9GAMM</name>
<dbReference type="InterPro" id="IPR014729">
    <property type="entry name" value="Rossmann-like_a/b/a_fold"/>
</dbReference>
<reference evidence="14" key="1">
    <citation type="journal article" date="2019" name="Int. J. Syst. Evol. Microbiol.">
        <title>The Global Catalogue of Microorganisms (GCM) 10K type strain sequencing project: providing services to taxonomists for standard genome sequencing and annotation.</title>
        <authorList>
            <consortium name="The Broad Institute Genomics Platform"/>
            <consortium name="The Broad Institute Genome Sequencing Center for Infectious Disease"/>
            <person name="Wu L."/>
            <person name="Ma J."/>
        </authorList>
    </citation>
    <scope>NUCLEOTIDE SEQUENCE [LARGE SCALE GENOMIC DNA]</scope>
    <source>
        <strain evidence="14">KCTC 42953</strain>
    </source>
</reference>
<evidence type="ECO:0000256" key="4">
    <source>
        <dbReference type="ARBA" id="ARBA00022642"/>
    </source>
</evidence>
<protein>
    <recommendedName>
        <fullName evidence="11">Probable nicotinate-nucleotide adenylyltransferase</fullName>
        <ecNumber evidence="11">2.7.7.18</ecNumber>
    </recommendedName>
    <alternativeName>
        <fullName evidence="11">Deamido-NAD(+) diphosphorylase</fullName>
    </alternativeName>
    <alternativeName>
        <fullName evidence="11">Deamido-NAD(+) pyrophosphorylase</fullName>
    </alternativeName>
    <alternativeName>
        <fullName evidence="11">Nicotinate mononucleotide adenylyltransferase</fullName>
        <shortName evidence="11">NaMN adenylyltransferase</shortName>
    </alternativeName>
</protein>
<evidence type="ECO:0000313" key="13">
    <source>
        <dbReference type="EMBL" id="MFC3193727.1"/>
    </source>
</evidence>
<dbReference type="Pfam" id="PF01467">
    <property type="entry name" value="CTP_transf_like"/>
    <property type="match status" value="1"/>
</dbReference>
<evidence type="ECO:0000256" key="10">
    <source>
        <dbReference type="ARBA" id="ARBA00048721"/>
    </source>
</evidence>
<dbReference type="SUPFAM" id="SSF52374">
    <property type="entry name" value="Nucleotidylyl transferase"/>
    <property type="match status" value="1"/>
</dbReference>
<accession>A0ABV7J992</accession>
<keyword evidence="8 11" id="KW-0067">ATP-binding</keyword>
<dbReference type="Proteomes" id="UP001595533">
    <property type="component" value="Unassembled WGS sequence"/>
</dbReference>
<evidence type="ECO:0000259" key="12">
    <source>
        <dbReference type="Pfam" id="PF01467"/>
    </source>
</evidence>
<dbReference type="GO" id="GO:0016779">
    <property type="term" value="F:nucleotidyltransferase activity"/>
    <property type="evidence" value="ECO:0007669"/>
    <property type="project" value="UniProtKB-KW"/>
</dbReference>
<evidence type="ECO:0000256" key="8">
    <source>
        <dbReference type="ARBA" id="ARBA00022840"/>
    </source>
</evidence>
<comment type="caution">
    <text evidence="13">The sequence shown here is derived from an EMBL/GenBank/DDBJ whole genome shotgun (WGS) entry which is preliminary data.</text>
</comment>
<comment type="similarity">
    <text evidence="3 11">Belongs to the NadD family.</text>
</comment>
<feature type="domain" description="Cytidyltransferase-like" evidence="12">
    <location>
        <begin position="14"/>
        <end position="191"/>
    </location>
</feature>
<keyword evidence="9 11" id="KW-0520">NAD</keyword>
<dbReference type="InterPro" id="IPR004821">
    <property type="entry name" value="Cyt_trans-like"/>
</dbReference>
<gene>
    <name evidence="11" type="primary">nadD</name>
    <name evidence="13" type="ORF">ACFODZ_05700</name>
</gene>
<sequence>MNPQSQYTLIFGLTADPPHAGHEQVVINSYQWAKDHGLGIERFVLVPTYQPNLIAGKQQPGTAFTHRLTMCQLLAEHISNEHQFRAEVSDVEKHLFKETGTKSFSVDTLRRVAAKRRLFVLSADHFGGRWPKFRKWHQWHNLVRENGLLIHQRPGHSINNSFIKQLQEINSSVFVVSGKPAVNVSSTHLRQILSRGKLPAASLINPGVLDYVITHALYQRR</sequence>
<dbReference type="EC" id="2.7.7.18" evidence="11"/>
<evidence type="ECO:0000256" key="1">
    <source>
        <dbReference type="ARBA" id="ARBA00002324"/>
    </source>
</evidence>
<comment type="pathway">
    <text evidence="2 11">Cofactor biosynthesis; NAD(+) biosynthesis; deamido-NAD(+) from nicotinate D-ribonucleotide: step 1/1.</text>
</comment>
<dbReference type="PANTHER" id="PTHR39321">
    <property type="entry name" value="NICOTINATE-NUCLEOTIDE ADENYLYLTRANSFERASE-RELATED"/>
    <property type="match status" value="1"/>
</dbReference>
<evidence type="ECO:0000256" key="3">
    <source>
        <dbReference type="ARBA" id="ARBA00009014"/>
    </source>
</evidence>
<dbReference type="EMBL" id="JBHRTS010000003">
    <property type="protein sequence ID" value="MFC3193727.1"/>
    <property type="molecule type" value="Genomic_DNA"/>
</dbReference>
<comment type="catalytic activity">
    <reaction evidence="10 11">
        <text>nicotinate beta-D-ribonucleotide + ATP + H(+) = deamido-NAD(+) + diphosphate</text>
        <dbReference type="Rhea" id="RHEA:22860"/>
        <dbReference type="ChEBI" id="CHEBI:15378"/>
        <dbReference type="ChEBI" id="CHEBI:30616"/>
        <dbReference type="ChEBI" id="CHEBI:33019"/>
        <dbReference type="ChEBI" id="CHEBI:57502"/>
        <dbReference type="ChEBI" id="CHEBI:58437"/>
        <dbReference type="EC" id="2.7.7.18"/>
    </reaction>
</comment>
<evidence type="ECO:0000256" key="11">
    <source>
        <dbReference type="HAMAP-Rule" id="MF_00244"/>
    </source>
</evidence>
<dbReference type="HAMAP" id="MF_00244">
    <property type="entry name" value="NaMN_adenylyltr"/>
    <property type="match status" value="1"/>
</dbReference>
<comment type="function">
    <text evidence="1 11">Catalyzes the reversible adenylation of nicotinate mononucleotide (NaMN) to nicotinic acid adenine dinucleotide (NaAD).</text>
</comment>
<dbReference type="Gene3D" id="3.40.50.620">
    <property type="entry name" value="HUPs"/>
    <property type="match status" value="1"/>
</dbReference>
<evidence type="ECO:0000256" key="9">
    <source>
        <dbReference type="ARBA" id="ARBA00023027"/>
    </source>
</evidence>
<dbReference type="PANTHER" id="PTHR39321:SF3">
    <property type="entry name" value="PHOSPHOPANTETHEINE ADENYLYLTRANSFERASE"/>
    <property type="match status" value="1"/>
</dbReference>
<evidence type="ECO:0000256" key="5">
    <source>
        <dbReference type="ARBA" id="ARBA00022679"/>
    </source>
</evidence>